<dbReference type="InterPro" id="IPR048494">
    <property type="entry name" value="Dit-like_N"/>
</dbReference>
<dbReference type="AlphaFoldDB" id="A0A0N7KX67"/>
<reference evidence="3" key="1">
    <citation type="journal article" date="2015" name="Proc. Natl. Acad. Sci. U.S.A.">
        <title>Bacterial clade with the ribosomal RNA operon on a small plasmid rather than the chromosome.</title>
        <authorList>
            <person name="Anda M."/>
            <person name="Ohtsubo Y."/>
            <person name="Okubo T."/>
            <person name="Sugawara M."/>
            <person name="Nagata Y."/>
            <person name="Tsuda M."/>
            <person name="Minamisawa K."/>
            <person name="Mitsui H."/>
        </authorList>
    </citation>
    <scope>NUCLEOTIDE SEQUENCE</scope>
    <source>
        <strain evidence="3">DSM 21988</strain>
    </source>
</reference>
<name>A0A0N7KX67_9HYPH</name>
<feature type="domain" description="Dit-like phage tail protein N-terminal" evidence="2">
    <location>
        <begin position="15"/>
        <end position="124"/>
    </location>
</feature>
<accession>A0A0N7KX67</accession>
<feature type="region of interest" description="Disordered" evidence="1">
    <location>
        <begin position="123"/>
        <end position="196"/>
    </location>
</feature>
<evidence type="ECO:0000259" key="2">
    <source>
        <dbReference type="Pfam" id="PF21821"/>
    </source>
</evidence>
<dbReference type="Pfam" id="PF21821">
    <property type="entry name" value="Dit_like"/>
    <property type="match status" value="1"/>
</dbReference>
<dbReference type="RefSeq" id="WP_060602838.1">
    <property type="nucleotide sequence ID" value="NZ_BBWQ01000009.1"/>
</dbReference>
<feature type="compositionally biased region" description="Basic and acidic residues" evidence="1">
    <location>
        <begin position="130"/>
        <end position="149"/>
    </location>
</feature>
<sequence>MTAIAFNRLIGPVALDVIVREQHEAELEITQNPVEASADITDHAYMQPRRLIMEIADGAAAATFQALRRLQESRIPFVVVSGLDIYRNLLIRRINAERDAVFSQVLRATVELQEVILVDTAQAAASDASGQRKSERGGKAEPGGKDSRRTAAPTPERSPDRPAADRASSTVQRGDSATKPVEASRGQSLLFQMFGE</sequence>
<evidence type="ECO:0000256" key="1">
    <source>
        <dbReference type="SAM" id="MobiDB-lite"/>
    </source>
</evidence>
<organism evidence="3">
    <name type="scientific">Aureimonas altamirensis</name>
    <dbReference type="NCBI Taxonomy" id="370622"/>
    <lineage>
        <taxon>Bacteria</taxon>
        <taxon>Pseudomonadati</taxon>
        <taxon>Pseudomonadota</taxon>
        <taxon>Alphaproteobacteria</taxon>
        <taxon>Hyphomicrobiales</taxon>
        <taxon>Aurantimonadaceae</taxon>
        <taxon>Aureimonas</taxon>
    </lineage>
</organism>
<protein>
    <submittedName>
        <fullName evidence="3">Putative bacteriophage protein</fullName>
    </submittedName>
</protein>
<proteinExistence type="predicted"/>
<dbReference type="EMBL" id="LC066371">
    <property type="protein sequence ID" value="BAT26073.1"/>
    <property type="molecule type" value="Genomic_DNA"/>
</dbReference>
<evidence type="ECO:0000313" key="3">
    <source>
        <dbReference type="EMBL" id="BAT26073.1"/>
    </source>
</evidence>